<dbReference type="AlphaFoldDB" id="D5PF79"/>
<name>D5PF79_9MYCO</name>
<dbReference type="HOGENOM" id="CLU_3101128_0_0_11"/>
<keyword evidence="1" id="KW-0472">Membrane</keyword>
<feature type="transmembrane region" description="Helical" evidence="1">
    <location>
        <begin position="21"/>
        <end position="46"/>
    </location>
</feature>
<keyword evidence="1" id="KW-1133">Transmembrane helix</keyword>
<dbReference type="Proteomes" id="UP000003653">
    <property type="component" value="Unassembled WGS sequence"/>
</dbReference>
<dbReference type="EMBL" id="ADNV01000331">
    <property type="protein sequence ID" value="EFG75260.1"/>
    <property type="molecule type" value="Genomic_DNA"/>
</dbReference>
<gene>
    <name evidence="2" type="ORF">HMPREF0591_4823</name>
</gene>
<comment type="caution">
    <text evidence="2">The sequence shown here is derived from an EMBL/GenBank/DDBJ whole genome shotgun (WGS) entry which is preliminary data.</text>
</comment>
<accession>D5PF79</accession>
<organism evidence="2 3">
    <name type="scientific">Mycobacterium parascrofulaceum ATCC BAA-614</name>
    <dbReference type="NCBI Taxonomy" id="525368"/>
    <lineage>
        <taxon>Bacteria</taxon>
        <taxon>Bacillati</taxon>
        <taxon>Actinomycetota</taxon>
        <taxon>Actinomycetes</taxon>
        <taxon>Mycobacteriales</taxon>
        <taxon>Mycobacteriaceae</taxon>
        <taxon>Mycobacterium</taxon>
        <taxon>Mycobacterium simiae complex</taxon>
    </lineage>
</organism>
<evidence type="ECO:0000313" key="2">
    <source>
        <dbReference type="EMBL" id="EFG75260.1"/>
    </source>
</evidence>
<proteinExistence type="predicted"/>
<keyword evidence="1" id="KW-0812">Transmembrane</keyword>
<protein>
    <submittedName>
        <fullName evidence="2">Uncharacterized protein</fullName>
    </submittedName>
</protein>
<reference evidence="2 3" key="1">
    <citation type="submission" date="2010-04" db="EMBL/GenBank/DDBJ databases">
        <authorList>
            <person name="Muzny D."/>
            <person name="Qin X."/>
            <person name="Deng J."/>
            <person name="Jiang H."/>
            <person name="Liu Y."/>
            <person name="Qu J."/>
            <person name="Song X.-Z."/>
            <person name="Zhang L."/>
            <person name="Thornton R."/>
            <person name="Coyle M."/>
            <person name="Francisco L."/>
            <person name="Jackson L."/>
            <person name="Javaid M."/>
            <person name="Korchina V."/>
            <person name="Kovar C."/>
            <person name="Mata R."/>
            <person name="Mathew T."/>
            <person name="Ngo R."/>
            <person name="Nguyen L."/>
            <person name="Nguyen N."/>
            <person name="Okwuonu G."/>
            <person name="Ongeri F."/>
            <person name="Pham C."/>
            <person name="Simmons D."/>
            <person name="Wilczek-Boney K."/>
            <person name="Hale W."/>
            <person name="Jakkamsetti A."/>
            <person name="Pham P."/>
            <person name="Ruth R."/>
            <person name="San Lucas F."/>
            <person name="Warren J."/>
            <person name="Zhang J."/>
            <person name="Zhao Z."/>
            <person name="Zhou C."/>
            <person name="Zhu D."/>
            <person name="Lee S."/>
            <person name="Bess C."/>
            <person name="Blankenburg K."/>
            <person name="Forbes L."/>
            <person name="Fu Q."/>
            <person name="Gubbala S."/>
            <person name="Hirani K."/>
            <person name="Jayaseelan J.C."/>
            <person name="Lara F."/>
            <person name="Munidasa M."/>
            <person name="Palculict T."/>
            <person name="Patil S."/>
            <person name="Pu L.-L."/>
            <person name="Saada N."/>
            <person name="Tang L."/>
            <person name="Weissenberger G."/>
            <person name="Zhu Y."/>
            <person name="Hemphill L."/>
            <person name="Shang Y."/>
            <person name="Youmans B."/>
            <person name="Ayvaz T."/>
            <person name="Ross M."/>
            <person name="Santibanez J."/>
            <person name="Aqrawi P."/>
            <person name="Gross S."/>
            <person name="Joshi V."/>
            <person name="Fowler G."/>
            <person name="Nazareth L."/>
            <person name="Reid J."/>
            <person name="Worley K."/>
            <person name="Petrosino J."/>
            <person name="Highlander S."/>
            <person name="Gibbs R."/>
        </authorList>
    </citation>
    <scope>NUCLEOTIDE SEQUENCE [LARGE SCALE GENOMIC DNA]</scope>
    <source>
        <strain evidence="2 3">ATCC BAA-614</strain>
    </source>
</reference>
<evidence type="ECO:0000313" key="3">
    <source>
        <dbReference type="Proteomes" id="UP000003653"/>
    </source>
</evidence>
<sequence length="51" mass="5710">MPTRSPNTKEIPRMREFFTGMAFTAGVLGAYLGAVGILVKTFSWLADYPIW</sequence>
<keyword evidence="3" id="KW-1185">Reference proteome</keyword>
<evidence type="ECO:0000256" key="1">
    <source>
        <dbReference type="SAM" id="Phobius"/>
    </source>
</evidence>